<dbReference type="Pfam" id="PF03208">
    <property type="entry name" value="PRA1"/>
    <property type="match status" value="1"/>
</dbReference>
<accession>A0A448YJG0</accession>
<keyword evidence="2 5" id="KW-0812">Transmembrane</keyword>
<evidence type="ECO:0000256" key="3">
    <source>
        <dbReference type="ARBA" id="ARBA00022989"/>
    </source>
</evidence>
<keyword evidence="4 5" id="KW-0472">Membrane</keyword>
<sequence length="130" mass="14553">MSKPSGVFDIQRRVTYNLSYFASNYILIVAIVSLYLIVTNFPLLIVIVFDVASIYGIQKVFGNADELDLKYFTVHKNVLYTIIFIVNLPVLFISSPITTLMWLVLVSASIVLVHASLMDKPVEASYSDAV</sequence>
<feature type="transmembrane region" description="Helical" evidence="5">
    <location>
        <begin position="78"/>
        <end position="94"/>
    </location>
</feature>
<dbReference type="OrthoDB" id="63113at2759"/>
<dbReference type="PANTHER" id="PTHR19317">
    <property type="entry name" value="PRENYLATED RAB ACCEPTOR 1-RELATED"/>
    <property type="match status" value="1"/>
</dbReference>
<evidence type="ECO:0000256" key="5">
    <source>
        <dbReference type="RuleBase" id="RU363107"/>
    </source>
</evidence>
<keyword evidence="3 5" id="KW-1133">Transmembrane helix</keyword>
<dbReference type="InParanoid" id="A0A448YJG0"/>
<dbReference type="GO" id="GO:0005794">
    <property type="term" value="C:Golgi apparatus"/>
    <property type="evidence" value="ECO:0007669"/>
    <property type="project" value="TreeGrafter"/>
</dbReference>
<proteinExistence type="inferred from homology"/>
<dbReference type="EMBL" id="CAACVR010000009">
    <property type="protein sequence ID" value="VEU21008.1"/>
    <property type="molecule type" value="Genomic_DNA"/>
</dbReference>
<gene>
    <name evidence="6" type="ORF">BRENAR_LOCUS1743</name>
</gene>
<feature type="transmembrane region" description="Helical" evidence="5">
    <location>
        <begin position="25"/>
        <end position="57"/>
    </location>
</feature>
<organism evidence="6 7">
    <name type="scientific">Brettanomyces naardenensis</name>
    <name type="common">Yeast</name>
    <dbReference type="NCBI Taxonomy" id="13370"/>
    <lineage>
        <taxon>Eukaryota</taxon>
        <taxon>Fungi</taxon>
        <taxon>Dikarya</taxon>
        <taxon>Ascomycota</taxon>
        <taxon>Saccharomycotina</taxon>
        <taxon>Pichiomycetes</taxon>
        <taxon>Pichiales</taxon>
        <taxon>Pichiaceae</taxon>
        <taxon>Brettanomyces</taxon>
    </lineage>
</organism>
<reference evidence="6 7" key="1">
    <citation type="submission" date="2018-12" db="EMBL/GenBank/DDBJ databases">
        <authorList>
            <person name="Tiukova I."/>
            <person name="Dainat J."/>
        </authorList>
    </citation>
    <scope>NUCLEOTIDE SEQUENCE [LARGE SCALE GENOMIC DNA]</scope>
</reference>
<dbReference type="PANTHER" id="PTHR19317:SF0">
    <property type="entry name" value="PRENYLATED RAB ACCEPTOR PROTEIN 1"/>
    <property type="match status" value="1"/>
</dbReference>
<dbReference type="GO" id="GO:0016020">
    <property type="term" value="C:membrane"/>
    <property type="evidence" value="ECO:0007669"/>
    <property type="project" value="UniProtKB-SubCell"/>
</dbReference>
<evidence type="ECO:0000256" key="4">
    <source>
        <dbReference type="ARBA" id="ARBA00023136"/>
    </source>
</evidence>
<evidence type="ECO:0000256" key="1">
    <source>
        <dbReference type="ARBA" id="ARBA00004141"/>
    </source>
</evidence>
<evidence type="ECO:0000313" key="6">
    <source>
        <dbReference type="EMBL" id="VEU21008.1"/>
    </source>
</evidence>
<name>A0A448YJG0_BRENA</name>
<dbReference type="Proteomes" id="UP000290900">
    <property type="component" value="Unassembled WGS sequence"/>
</dbReference>
<evidence type="ECO:0000256" key="2">
    <source>
        <dbReference type="ARBA" id="ARBA00022692"/>
    </source>
</evidence>
<comment type="similarity">
    <text evidence="5">Belongs to the PRA1 family.</text>
</comment>
<evidence type="ECO:0000313" key="7">
    <source>
        <dbReference type="Proteomes" id="UP000290900"/>
    </source>
</evidence>
<dbReference type="AlphaFoldDB" id="A0A448YJG0"/>
<dbReference type="InterPro" id="IPR004895">
    <property type="entry name" value="Prenylated_rab_accept_PRA1"/>
</dbReference>
<protein>
    <recommendedName>
        <fullName evidence="5">PRA1 family protein</fullName>
    </recommendedName>
</protein>
<feature type="transmembrane region" description="Helical" evidence="5">
    <location>
        <begin position="100"/>
        <end position="117"/>
    </location>
</feature>
<dbReference type="STRING" id="13370.A0A448YJG0"/>
<comment type="subcellular location">
    <subcellularLocation>
        <location evidence="1 5">Membrane</location>
        <topology evidence="1 5">Multi-pass membrane protein</topology>
    </subcellularLocation>
</comment>
<keyword evidence="7" id="KW-1185">Reference proteome</keyword>